<evidence type="ECO:0000256" key="5">
    <source>
        <dbReference type="ARBA" id="ARBA00023002"/>
    </source>
</evidence>
<dbReference type="SUPFAM" id="SSF56645">
    <property type="entry name" value="Acyl-CoA dehydrogenase NM domain-like"/>
    <property type="match status" value="1"/>
</dbReference>
<dbReference type="SUPFAM" id="SSF47203">
    <property type="entry name" value="Acyl-CoA dehydrogenase C-terminal domain-like"/>
    <property type="match status" value="1"/>
</dbReference>
<feature type="domain" description="Acyl-CoA dehydrogenase/oxidase C-terminal" evidence="6">
    <location>
        <begin position="235"/>
        <end position="398"/>
    </location>
</feature>
<feature type="domain" description="Acyl-CoA dehydrogenase/oxidase N-terminal" evidence="8">
    <location>
        <begin position="6"/>
        <end position="123"/>
    </location>
</feature>
<dbReference type="Pfam" id="PF02771">
    <property type="entry name" value="Acyl-CoA_dh_N"/>
    <property type="match status" value="1"/>
</dbReference>
<organism evidence="9 10">
    <name type="scientific">Variovorax humicola</name>
    <dbReference type="NCBI Taxonomy" id="1769758"/>
    <lineage>
        <taxon>Bacteria</taxon>
        <taxon>Pseudomonadati</taxon>
        <taxon>Pseudomonadota</taxon>
        <taxon>Betaproteobacteria</taxon>
        <taxon>Burkholderiales</taxon>
        <taxon>Comamonadaceae</taxon>
        <taxon>Variovorax</taxon>
    </lineage>
</organism>
<dbReference type="InterPro" id="IPR013786">
    <property type="entry name" value="AcylCoA_DH/ox_N"/>
</dbReference>
<gene>
    <name evidence="9" type="ORF">WKW80_21095</name>
</gene>
<dbReference type="PANTHER" id="PTHR43292:SF3">
    <property type="entry name" value="ACYL-COA DEHYDROGENASE FADE29"/>
    <property type="match status" value="1"/>
</dbReference>
<dbReference type="InterPro" id="IPR009075">
    <property type="entry name" value="AcylCo_DH/oxidase_C"/>
</dbReference>
<keyword evidence="4" id="KW-0274">FAD</keyword>
<reference evidence="9 10" key="1">
    <citation type="submission" date="2024-03" db="EMBL/GenBank/DDBJ databases">
        <title>Novel species of the genus Variovorax.</title>
        <authorList>
            <person name="Liu Q."/>
            <person name="Xin Y.-H."/>
        </authorList>
    </citation>
    <scope>NUCLEOTIDE SEQUENCE [LARGE SCALE GENOMIC DNA]</scope>
    <source>
        <strain evidence="9 10">KACC 18501</strain>
    </source>
</reference>
<dbReference type="InterPro" id="IPR037069">
    <property type="entry name" value="AcylCoA_DH/ox_N_sf"/>
</dbReference>
<accession>A0ABU8W3M3</accession>
<dbReference type="Pfam" id="PF00441">
    <property type="entry name" value="Acyl-CoA_dh_1"/>
    <property type="match status" value="1"/>
</dbReference>
<dbReference type="Gene3D" id="2.40.110.10">
    <property type="entry name" value="Butyryl-CoA Dehydrogenase, subunit A, domain 2"/>
    <property type="match status" value="1"/>
</dbReference>
<evidence type="ECO:0000256" key="3">
    <source>
        <dbReference type="ARBA" id="ARBA00022630"/>
    </source>
</evidence>
<evidence type="ECO:0000256" key="2">
    <source>
        <dbReference type="ARBA" id="ARBA00009347"/>
    </source>
</evidence>
<dbReference type="PANTHER" id="PTHR43292">
    <property type="entry name" value="ACYL-COA DEHYDROGENASE"/>
    <property type="match status" value="1"/>
</dbReference>
<dbReference type="RefSeq" id="WP_340365527.1">
    <property type="nucleotide sequence ID" value="NZ_JBBKZV010000014.1"/>
</dbReference>
<evidence type="ECO:0000313" key="10">
    <source>
        <dbReference type="Proteomes" id="UP001363010"/>
    </source>
</evidence>
<evidence type="ECO:0000256" key="4">
    <source>
        <dbReference type="ARBA" id="ARBA00022827"/>
    </source>
</evidence>
<comment type="similarity">
    <text evidence="2">Belongs to the acyl-CoA dehydrogenase family.</text>
</comment>
<dbReference type="InterPro" id="IPR006091">
    <property type="entry name" value="Acyl-CoA_Oxase/DH_mid-dom"/>
</dbReference>
<keyword evidence="3" id="KW-0285">Flavoprotein</keyword>
<dbReference type="InterPro" id="IPR009100">
    <property type="entry name" value="AcylCoA_DH/oxidase_NM_dom_sf"/>
</dbReference>
<dbReference type="InterPro" id="IPR036250">
    <property type="entry name" value="AcylCo_DH-like_C"/>
</dbReference>
<dbReference type="Pfam" id="PF02770">
    <property type="entry name" value="Acyl-CoA_dh_M"/>
    <property type="match status" value="1"/>
</dbReference>
<comment type="cofactor">
    <cofactor evidence="1">
        <name>FAD</name>
        <dbReference type="ChEBI" id="CHEBI:57692"/>
    </cofactor>
</comment>
<keyword evidence="10" id="KW-1185">Reference proteome</keyword>
<dbReference type="Gene3D" id="1.20.140.10">
    <property type="entry name" value="Butyryl-CoA Dehydrogenase, subunit A, domain 3"/>
    <property type="match status" value="1"/>
</dbReference>
<dbReference type="EMBL" id="JBBKZV010000014">
    <property type="protein sequence ID" value="MEJ8824503.1"/>
    <property type="molecule type" value="Genomic_DNA"/>
</dbReference>
<dbReference type="InterPro" id="IPR046373">
    <property type="entry name" value="Acyl-CoA_Oxase/DH_mid-dom_sf"/>
</dbReference>
<dbReference type="InterPro" id="IPR052161">
    <property type="entry name" value="Mycobact_Acyl-CoA_DH"/>
</dbReference>
<evidence type="ECO:0000259" key="6">
    <source>
        <dbReference type="Pfam" id="PF00441"/>
    </source>
</evidence>
<evidence type="ECO:0000259" key="7">
    <source>
        <dbReference type="Pfam" id="PF02770"/>
    </source>
</evidence>
<sequence>MDLFLSPEESAFRDEVRAFLDAELDVNLRRAERLNPCFIAHPSYGLKWQSKLAKKGWAVPMFPPEYGGPEWTLTQRYIFDQECERQGEPRFRTQGIKMLAPVLMRYGTPEQKSRYLPRIVSGEDVWAQGYSEPGAGSDLAALRTKAVRDGDDYVVNGSKIWASMAHESTHIFSLVRTSDTGKKQEGITFLLMDLKTPGVTTRPIKSICGSHEFNEVFFDDVRVPVANRVGEEGFGWEVSKYLLEFERGGNPAGGLLRAWHGKLLRLASELGADGKRAIDDPVLATKFAEIGCDIDANDMIELMAMSKVLTGGNPGAIPSSVMKIERSRIRQAISELAALVVGIDAIRWEPRRPFTDLPEASEIEEERIVASAIYFNSRSQSLLGGSNEIQLEIIARDLLR</sequence>
<feature type="domain" description="Acyl-CoA oxidase/dehydrogenase middle" evidence="7">
    <location>
        <begin position="127"/>
        <end position="221"/>
    </location>
</feature>
<comment type="caution">
    <text evidence="9">The sequence shown here is derived from an EMBL/GenBank/DDBJ whole genome shotgun (WGS) entry which is preliminary data.</text>
</comment>
<dbReference type="Gene3D" id="1.10.540.10">
    <property type="entry name" value="Acyl-CoA dehydrogenase/oxidase, N-terminal domain"/>
    <property type="match status" value="1"/>
</dbReference>
<proteinExistence type="inferred from homology"/>
<evidence type="ECO:0000313" key="9">
    <source>
        <dbReference type="EMBL" id="MEJ8824503.1"/>
    </source>
</evidence>
<name>A0ABU8W3M3_9BURK</name>
<keyword evidence="5" id="KW-0560">Oxidoreductase</keyword>
<dbReference type="Proteomes" id="UP001363010">
    <property type="component" value="Unassembled WGS sequence"/>
</dbReference>
<protein>
    <submittedName>
        <fullName evidence="9">Acyl-CoA dehydrogenase family protein</fullName>
    </submittedName>
</protein>
<evidence type="ECO:0000259" key="8">
    <source>
        <dbReference type="Pfam" id="PF02771"/>
    </source>
</evidence>
<evidence type="ECO:0000256" key="1">
    <source>
        <dbReference type="ARBA" id="ARBA00001974"/>
    </source>
</evidence>